<dbReference type="InterPro" id="IPR000160">
    <property type="entry name" value="GGDEF_dom"/>
</dbReference>
<keyword evidence="6" id="KW-1185">Reference proteome</keyword>
<dbReference type="InterPro" id="IPR000014">
    <property type="entry name" value="PAS"/>
</dbReference>
<feature type="domain" description="GGDEF" evidence="4">
    <location>
        <begin position="284"/>
        <end position="413"/>
    </location>
</feature>
<dbReference type="SUPFAM" id="SSF55073">
    <property type="entry name" value="Nucleotide cyclase"/>
    <property type="match status" value="1"/>
</dbReference>
<dbReference type="EMBL" id="VTOW01000001">
    <property type="protein sequence ID" value="NKE69568.1"/>
    <property type="molecule type" value="Genomic_DNA"/>
</dbReference>
<dbReference type="InterPro" id="IPR050706">
    <property type="entry name" value="Cyclic-di-GMP_PDE-like"/>
</dbReference>
<dbReference type="InterPro" id="IPR013767">
    <property type="entry name" value="PAS_fold"/>
</dbReference>
<accession>A0A7X6DLT1</accession>
<dbReference type="PROSITE" id="PS50112">
    <property type="entry name" value="PAS"/>
    <property type="match status" value="1"/>
</dbReference>
<protein>
    <submittedName>
        <fullName evidence="5">EAL domain-containing protein</fullName>
    </submittedName>
</protein>
<dbReference type="InterPro" id="IPR001633">
    <property type="entry name" value="EAL_dom"/>
</dbReference>
<dbReference type="CDD" id="cd01949">
    <property type="entry name" value="GGDEF"/>
    <property type="match status" value="1"/>
</dbReference>
<evidence type="ECO:0000313" key="6">
    <source>
        <dbReference type="Proteomes" id="UP000534783"/>
    </source>
</evidence>
<dbReference type="PANTHER" id="PTHR33121:SF70">
    <property type="entry name" value="SIGNALING PROTEIN YKOW"/>
    <property type="match status" value="1"/>
</dbReference>
<dbReference type="SMART" id="SM00091">
    <property type="entry name" value="PAS"/>
    <property type="match status" value="1"/>
</dbReference>
<dbReference type="Gene3D" id="3.30.70.270">
    <property type="match status" value="1"/>
</dbReference>
<feature type="domain" description="PAS" evidence="2">
    <location>
        <begin position="106"/>
        <end position="160"/>
    </location>
</feature>
<proteinExistence type="predicted"/>
<dbReference type="Gene3D" id="3.20.20.450">
    <property type="entry name" value="EAL domain"/>
    <property type="match status" value="1"/>
</dbReference>
<dbReference type="PROSITE" id="PS50883">
    <property type="entry name" value="EAL"/>
    <property type="match status" value="1"/>
</dbReference>
<dbReference type="Gene3D" id="3.30.450.20">
    <property type="entry name" value="PAS domain"/>
    <property type="match status" value="1"/>
</dbReference>
<evidence type="ECO:0000256" key="1">
    <source>
        <dbReference type="SAM" id="Coils"/>
    </source>
</evidence>
<keyword evidence="1" id="KW-0175">Coiled coil</keyword>
<dbReference type="GO" id="GO:0006355">
    <property type="term" value="P:regulation of DNA-templated transcription"/>
    <property type="evidence" value="ECO:0007669"/>
    <property type="project" value="InterPro"/>
</dbReference>
<evidence type="ECO:0000313" key="5">
    <source>
        <dbReference type="EMBL" id="NKE69568.1"/>
    </source>
</evidence>
<sequence>MKPLGLITFSSKLYIGIYWESFCLFNLEMTMNRRQTKLPAHEKLNGKNKMLKRLAQGKMARLLEELKTQQAKLEIQNEELRETQAKLEKFGHRYSNLYHGAPVGDFIFDCDGAILEVNPAGAEQMGGERHQIIDQPFTRYLSQEDQIRFRTHLATVFQDGRRRRCEIKIKRGDRLFDAQMESLLIEGERGTRHCRTVMIDITSRKKAEEEIKRLNKSLESQILLQTAELRATNQALENEIIERMRTEQMLARQGNFDTATGLYSRRYFDLRADEEIARVDRKGGCFAILLCDLNYFKAVTHTLGHQTGDRVLKRVARKIVESTRESDLVFRWRGDQIAVLLTETSREGVVLAAERIRRAVANVSEETQVLLPIHIGAALYPEHGFTIDALIDLANRSLSLAKQGREKIHIGNGKHRLNERDIGMVFQPVIDLRSSRPIGYEALTRDPLGKLTVPQLFKRYEVIGQLGELKRLCFRSQLNEAQKPAFQGGRLFLNVDFQLLDQIELIRKPEGIDVVLEISEAEACRHRHIERYLTLVEKWREQGFQVAIDDFGAGAGSFPFVGKLIPDYIKIDRSTLLQAVSSPKLRDFLNDLVFILRNYTTRGMIAEGIETEQELTLVRKMGIDLGQGFLFGRPEALMSA</sequence>
<dbReference type="NCBIfam" id="TIGR00254">
    <property type="entry name" value="GGDEF"/>
    <property type="match status" value="1"/>
</dbReference>
<gene>
    <name evidence="5" type="ORF">MNODULE_02225</name>
</gene>
<dbReference type="SUPFAM" id="SSF141868">
    <property type="entry name" value="EAL domain-like"/>
    <property type="match status" value="1"/>
</dbReference>
<dbReference type="PROSITE" id="PS50887">
    <property type="entry name" value="GGDEF"/>
    <property type="match status" value="1"/>
</dbReference>
<comment type="caution">
    <text evidence="5">The sequence shown here is derived from an EMBL/GenBank/DDBJ whole genome shotgun (WGS) entry which is preliminary data.</text>
</comment>
<feature type="domain" description="EAL" evidence="3">
    <location>
        <begin position="406"/>
        <end position="640"/>
    </location>
</feature>
<feature type="coiled-coil region" evidence="1">
    <location>
        <begin position="52"/>
        <end position="93"/>
    </location>
</feature>
<dbReference type="Proteomes" id="UP000534783">
    <property type="component" value="Unassembled WGS sequence"/>
</dbReference>
<dbReference type="InterPro" id="IPR035919">
    <property type="entry name" value="EAL_sf"/>
</dbReference>
<dbReference type="SMART" id="SM00052">
    <property type="entry name" value="EAL"/>
    <property type="match status" value="1"/>
</dbReference>
<dbReference type="PANTHER" id="PTHR33121">
    <property type="entry name" value="CYCLIC DI-GMP PHOSPHODIESTERASE PDEF"/>
    <property type="match status" value="1"/>
</dbReference>
<dbReference type="NCBIfam" id="TIGR00229">
    <property type="entry name" value="sensory_box"/>
    <property type="match status" value="1"/>
</dbReference>
<reference evidence="5 6" key="1">
    <citation type="journal article" date="2020" name="Nature">
        <title>Bacterial chemolithoautotrophy via manganese oxidation.</title>
        <authorList>
            <person name="Yu H."/>
            <person name="Leadbetter J.R."/>
        </authorList>
    </citation>
    <scope>NUCLEOTIDE SEQUENCE [LARGE SCALE GENOMIC DNA]</scope>
    <source>
        <strain evidence="5 6">Mn-1</strain>
    </source>
</reference>
<dbReference type="CDD" id="cd01948">
    <property type="entry name" value="EAL"/>
    <property type="match status" value="1"/>
</dbReference>
<evidence type="ECO:0000259" key="2">
    <source>
        <dbReference type="PROSITE" id="PS50112"/>
    </source>
</evidence>
<organism evidence="5 6">
    <name type="scientific">Candidatus Manganitrophus noduliformans</name>
    <dbReference type="NCBI Taxonomy" id="2606439"/>
    <lineage>
        <taxon>Bacteria</taxon>
        <taxon>Pseudomonadati</taxon>
        <taxon>Nitrospirota</taxon>
        <taxon>Nitrospiria</taxon>
        <taxon>Candidatus Troglogloeales</taxon>
        <taxon>Candidatus Manganitrophaceae</taxon>
        <taxon>Candidatus Manganitrophus</taxon>
    </lineage>
</organism>
<evidence type="ECO:0000259" key="4">
    <source>
        <dbReference type="PROSITE" id="PS50887"/>
    </source>
</evidence>
<dbReference type="Pfam" id="PF00990">
    <property type="entry name" value="GGDEF"/>
    <property type="match status" value="1"/>
</dbReference>
<name>A0A7X6DLT1_9BACT</name>
<dbReference type="AlphaFoldDB" id="A0A7X6DLT1"/>
<dbReference type="Pfam" id="PF00989">
    <property type="entry name" value="PAS"/>
    <property type="match status" value="1"/>
</dbReference>
<dbReference type="SUPFAM" id="SSF55785">
    <property type="entry name" value="PYP-like sensor domain (PAS domain)"/>
    <property type="match status" value="1"/>
</dbReference>
<evidence type="ECO:0000259" key="3">
    <source>
        <dbReference type="PROSITE" id="PS50883"/>
    </source>
</evidence>
<dbReference type="InterPro" id="IPR043128">
    <property type="entry name" value="Rev_trsase/Diguanyl_cyclase"/>
</dbReference>
<dbReference type="Pfam" id="PF00563">
    <property type="entry name" value="EAL"/>
    <property type="match status" value="1"/>
</dbReference>
<dbReference type="InterPro" id="IPR035965">
    <property type="entry name" value="PAS-like_dom_sf"/>
</dbReference>
<dbReference type="CDD" id="cd00130">
    <property type="entry name" value="PAS"/>
    <property type="match status" value="1"/>
</dbReference>
<dbReference type="GO" id="GO:0071111">
    <property type="term" value="F:cyclic-guanylate-specific phosphodiesterase activity"/>
    <property type="evidence" value="ECO:0007669"/>
    <property type="project" value="InterPro"/>
</dbReference>
<dbReference type="InterPro" id="IPR029787">
    <property type="entry name" value="Nucleotide_cyclase"/>
</dbReference>
<dbReference type="SMART" id="SM00267">
    <property type="entry name" value="GGDEF"/>
    <property type="match status" value="1"/>
</dbReference>